<comment type="caution">
    <text evidence="2">The sequence shown here is derived from an EMBL/GenBank/DDBJ whole genome shotgun (WGS) entry which is preliminary data.</text>
</comment>
<name>A0ABM8UKD1_9BACT</name>
<evidence type="ECO:0000313" key="3">
    <source>
        <dbReference type="Proteomes" id="UP000679725"/>
    </source>
</evidence>
<gene>
    <name evidence="2" type="ORF">DYBT9623_00664</name>
</gene>
<reference evidence="2 3" key="1">
    <citation type="submission" date="2021-04" db="EMBL/GenBank/DDBJ databases">
        <authorList>
            <person name="Rodrigo-Torres L."/>
            <person name="Arahal R. D."/>
            <person name="Lucena T."/>
        </authorList>
    </citation>
    <scope>NUCLEOTIDE SEQUENCE [LARGE SCALE GENOMIC DNA]</scope>
    <source>
        <strain evidence="2 3">CECT 9623</strain>
    </source>
</reference>
<keyword evidence="3" id="KW-1185">Reference proteome</keyword>
<protein>
    <submittedName>
        <fullName evidence="2">Uncharacterized protein</fullName>
    </submittedName>
</protein>
<accession>A0ABM8UKD1</accession>
<proteinExistence type="predicted"/>
<dbReference type="EMBL" id="CAJRAU010000001">
    <property type="protein sequence ID" value="CAG5067936.1"/>
    <property type="molecule type" value="Genomic_DNA"/>
</dbReference>
<keyword evidence="1" id="KW-0175">Coiled coil</keyword>
<feature type="coiled-coil region" evidence="1">
    <location>
        <begin position="51"/>
        <end position="85"/>
    </location>
</feature>
<evidence type="ECO:0000256" key="1">
    <source>
        <dbReference type="SAM" id="Coils"/>
    </source>
</evidence>
<dbReference type="Proteomes" id="UP000679725">
    <property type="component" value="Unassembled WGS sequence"/>
</dbReference>
<organism evidence="2 3">
    <name type="scientific">Dyadobacter linearis</name>
    <dbReference type="NCBI Taxonomy" id="2823330"/>
    <lineage>
        <taxon>Bacteria</taxon>
        <taxon>Pseudomonadati</taxon>
        <taxon>Bacteroidota</taxon>
        <taxon>Cytophagia</taxon>
        <taxon>Cytophagales</taxon>
        <taxon>Spirosomataceae</taxon>
        <taxon>Dyadobacter</taxon>
    </lineage>
</organism>
<evidence type="ECO:0000313" key="2">
    <source>
        <dbReference type="EMBL" id="CAG5067936.1"/>
    </source>
</evidence>
<sequence length="98" mass="11076">MIVEAGTMIPAFLLSYLGTGEAPLNLACILLSGELTKTYSAMNIYTKPSNADQYEAIAQIARERMDVLEERNLTFHNKAKELNERILKIARMIEEIQE</sequence>